<dbReference type="EMBL" id="CP043869">
    <property type="protein sequence ID" value="QEQ96627.1"/>
    <property type="molecule type" value="Genomic_DNA"/>
</dbReference>
<dbReference type="AlphaFoldDB" id="A0A5P1RAK1"/>
<gene>
    <name evidence="2" type="ORF">F0U83_07825</name>
</gene>
<feature type="transmembrane region" description="Helical" evidence="1">
    <location>
        <begin position="6"/>
        <end position="22"/>
    </location>
</feature>
<dbReference type="RefSeq" id="WP_138987238.1">
    <property type="nucleotide sequence ID" value="NZ_CP043869.1"/>
</dbReference>
<feature type="transmembrane region" description="Helical" evidence="1">
    <location>
        <begin position="64"/>
        <end position="87"/>
    </location>
</feature>
<dbReference type="OrthoDB" id="9783707at2"/>
<feature type="transmembrane region" description="Helical" evidence="1">
    <location>
        <begin position="152"/>
        <end position="173"/>
    </location>
</feature>
<keyword evidence="1" id="KW-0812">Transmembrane</keyword>
<proteinExistence type="predicted"/>
<keyword evidence="1" id="KW-0472">Membrane</keyword>
<feature type="transmembrane region" description="Helical" evidence="1">
    <location>
        <begin position="193"/>
        <end position="213"/>
    </location>
</feature>
<feature type="transmembrane region" description="Helical" evidence="1">
    <location>
        <begin position="123"/>
        <end position="140"/>
    </location>
</feature>
<dbReference type="SUPFAM" id="SSF103481">
    <property type="entry name" value="Multidrug resistance efflux transporter EmrE"/>
    <property type="match status" value="1"/>
</dbReference>
<reference evidence="2 3" key="1">
    <citation type="journal article" date="2019" name="Biochem. Eng. J.">
        <title>Metabolic engineering of the marine bacteria Neptunomonas concharum for the production of acetoin and meso-2,3-butanediol from acetate.</title>
        <authorList>
            <person name="Li W."/>
            <person name="Pu N."/>
            <person name="Liu C.-X."/>
            <person name="Yuan Q.-P."/>
            <person name="Li Z.-J."/>
        </authorList>
    </citation>
    <scope>NUCLEOTIDE SEQUENCE [LARGE SCALE GENOMIC DNA]</scope>
    <source>
        <strain evidence="2 3">JCM17730</strain>
    </source>
</reference>
<protein>
    <submittedName>
        <fullName evidence="2">Multidrug transporter</fullName>
    </submittedName>
</protein>
<evidence type="ECO:0000313" key="3">
    <source>
        <dbReference type="Proteomes" id="UP000324760"/>
    </source>
</evidence>
<feature type="transmembrane region" description="Helical" evidence="1">
    <location>
        <begin position="258"/>
        <end position="279"/>
    </location>
</feature>
<dbReference type="Gene3D" id="1.10.3730.20">
    <property type="match status" value="2"/>
</dbReference>
<evidence type="ECO:0000313" key="2">
    <source>
        <dbReference type="EMBL" id="QEQ96627.1"/>
    </source>
</evidence>
<feature type="transmembrane region" description="Helical" evidence="1">
    <location>
        <begin position="233"/>
        <end position="252"/>
    </location>
</feature>
<dbReference type="InterPro" id="IPR037185">
    <property type="entry name" value="EmrE-like"/>
</dbReference>
<keyword evidence="1" id="KW-1133">Transmembrane helix</keyword>
<feature type="transmembrane region" description="Helical" evidence="1">
    <location>
        <begin position="99"/>
        <end position="117"/>
    </location>
</feature>
<dbReference type="Proteomes" id="UP000324760">
    <property type="component" value="Chromosome"/>
</dbReference>
<keyword evidence="3" id="KW-1185">Reference proteome</keyword>
<sequence>MVWLAVILVVCSAVLHASWNLFGKKVSPTPAFFLLAFLCSTAVLTPIALPLFMPVVMHNSGFTLLLWSAILIAGIAQMVYCNGLAYAYAAGDMSQAYPLARAAPVLFVVIFSFWWGIETLDSWIAIVGIGLLIVGCFILPMRHLKDFRWVNYLNRTSAYALMAALGTTVYTFADKAALTELAQLYPELSGFEVALFYIWLEGVSACVFMGLYVALKPIETQQLKSLAHTSLKWAVITGLAVNATYVLVLWAMQMTDNVSLIVALRQLSIPIGAILGIWVFREPAGVTRWLGIFLITLGVMLAL</sequence>
<name>A0A5P1RAK1_9GAMM</name>
<feature type="transmembrane region" description="Helical" evidence="1">
    <location>
        <begin position="286"/>
        <end position="302"/>
    </location>
</feature>
<feature type="transmembrane region" description="Helical" evidence="1">
    <location>
        <begin position="31"/>
        <end position="52"/>
    </location>
</feature>
<evidence type="ECO:0000256" key="1">
    <source>
        <dbReference type="SAM" id="Phobius"/>
    </source>
</evidence>
<organism evidence="2 3">
    <name type="scientific">Neptunomonas concharum</name>
    <dbReference type="NCBI Taxonomy" id="1031538"/>
    <lineage>
        <taxon>Bacteria</taxon>
        <taxon>Pseudomonadati</taxon>
        <taxon>Pseudomonadota</taxon>
        <taxon>Gammaproteobacteria</taxon>
        <taxon>Oceanospirillales</taxon>
        <taxon>Oceanospirillaceae</taxon>
        <taxon>Neptunomonas</taxon>
    </lineage>
</organism>
<dbReference type="KEGG" id="ncu:F0U83_07825"/>
<accession>A0A5P1RAK1</accession>